<dbReference type="STRING" id="390270.SAMN04488005_2051"/>
<gene>
    <name evidence="1" type="ORF">SAMN04488005_2051</name>
</gene>
<accession>A0A1I6GR67</accession>
<name>A0A1I6GR67_9RHOB</name>
<dbReference type="AlphaFoldDB" id="A0A1I6GR67"/>
<reference evidence="2" key="1">
    <citation type="submission" date="2016-10" db="EMBL/GenBank/DDBJ databases">
        <authorList>
            <person name="Varghese N."/>
            <person name="Submissions S."/>
        </authorList>
    </citation>
    <scope>NUCLEOTIDE SEQUENCE [LARGE SCALE GENOMIC DNA]</scope>
    <source>
        <strain evidence="2">DSM 26879</strain>
    </source>
</reference>
<evidence type="ECO:0000313" key="2">
    <source>
        <dbReference type="Proteomes" id="UP000199478"/>
    </source>
</evidence>
<protein>
    <recommendedName>
        <fullName evidence="3">Carbohydrate binding domain-containing protein</fullName>
    </recommendedName>
</protein>
<proteinExistence type="predicted"/>
<dbReference type="Proteomes" id="UP000199478">
    <property type="component" value="Unassembled WGS sequence"/>
</dbReference>
<organism evidence="1 2">
    <name type="scientific">Yoonia tamlensis</name>
    <dbReference type="NCBI Taxonomy" id="390270"/>
    <lineage>
        <taxon>Bacteria</taxon>
        <taxon>Pseudomonadati</taxon>
        <taxon>Pseudomonadota</taxon>
        <taxon>Alphaproteobacteria</taxon>
        <taxon>Rhodobacterales</taxon>
        <taxon>Paracoccaceae</taxon>
        <taxon>Yoonia</taxon>
    </lineage>
</organism>
<evidence type="ECO:0000313" key="1">
    <source>
        <dbReference type="EMBL" id="SFR44616.1"/>
    </source>
</evidence>
<keyword evidence="2" id="KW-1185">Reference proteome</keyword>
<dbReference type="EMBL" id="FOYP01000001">
    <property type="protein sequence ID" value="SFR44616.1"/>
    <property type="molecule type" value="Genomic_DNA"/>
</dbReference>
<dbReference type="Gene3D" id="2.10.10.20">
    <property type="entry name" value="Carbohydrate-binding module superfamily 5/12"/>
    <property type="match status" value="1"/>
</dbReference>
<evidence type="ECO:0008006" key="3">
    <source>
        <dbReference type="Google" id="ProtNLM"/>
    </source>
</evidence>
<dbReference type="OrthoDB" id="7646940at2"/>
<dbReference type="RefSeq" id="WP_090199582.1">
    <property type="nucleotide sequence ID" value="NZ_FOYP01000001.1"/>
</dbReference>
<sequence length="531" mass="55083">MIGFELSPGFAAAPLQPLAAYFAKGQGQFIALAQAPQGGLTIWSETGTGFAAAMRLDANDAGNRFSWRETLIAELRNIYPVAALTLSGSWAQMQSSGSGLQGSYTGNRAVSTSSQTPTATVTVDRAVPYDLWVYFTGRTSGGYCRVTIDGAQDLVNEIADPAGLGFKAFSTYSVTDLNRRQAVKVASGLTGSHVVTLSNGGAASPGGTALMLEAVGISGALNDPRILPPSWVPATAYAMGDEVQHGGVFYTARANGTSGATAPTHTGGIASDGALDWRADNRPTYPKFVAVDYASEREYAAELAVAGNSTTLGGQTHGNESLISRSILVDGVAWTPAQGANGLTLGSAIAITENTTWQRAEGGDIGECQLLRLITPGETCHEVTLNGTGATADFAWLYAGMAPIVHWDGESKSLVFEQVHPAGETPVNLNDFSGVNPANIDFADVSRVGISGNFGANSITYGVEAGAMAVAGNVLNSFDTILRPNLDAGTASGGLDWMAKAYVNAGAFSFGAGDVLGFFNRHVLRVTKDDP</sequence>